<reference evidence="1" key="1">
    <citation type="submission" date="2020-03" db="EMBL/GenBank/DDBJ databases">
        <title>The deep terrestrial virosphere.</title>
        <authorList>
            <person name="Holmfeldt K."/>
            <person name="Nilsson E."/>
            <person name="Simone D."/>
            <person name="Lopez-Fernandez M."/>
            <person name="Wu X."/>
            <person name="de Brujin I."/>
            <person name="Lundin D."/>
            <person name="Andersson A."/>
            <person name="Bertilsson S."/>
            <person name="Dopson M."/>
        </authorList>
    </citation>
    <scope>NUCLEOTIDE SEQUENCE</scope>
    <source>
        <strain evidence="1">TM448A03302</strain>
    </source>
</reference>
<proteinExistence type="predicted"/>
<gene>
    <name evidence="1" type="ORF">TM448A03302_0003</name>
</gene>
<protein>
    <submittedName>
        <fullName evidence="1">Uncharacterized protein</fullName>
    </submittedName>
</protein>
<organism evidence="1">
    <name type="scientific">viral metagenome</name>
    <dbReference type="NCBI Taxonomy" id="1070528"/>
    <lineage>
        <taxon>unclassified sequences</taxon>
        <taxon>metagenomes</taxon>
        <taxon>organismal metagenomes</taxon>
    </lineage>
</organism>
<evidence type="ECO:0000313" key="1">
    <source>
        <dbReference type="EMBL" id="QJA53196.1"/>
    </source>
</evidence>
<accession>A0A6H1ZZ38</accession>
<sequence length="145" mass="16253">MAEKKAEKKEEKKVGRYIKSVFPKVWTLSASAASGDTEGINTGVERTLEYKNKSNEISEVKKIVLNVHPIVKVTVTKTVAGQDTTVHPETYVHDLVDKTIVFKRYAGETGEVVDKDQSLYIKLNHAIGTRIGGTIILDKDKRLYY</sequence>
<name>A0A6H1ZZ38_9ZZZZ</name>
<dbReference type="AlphaFoldDB" id="A0A6H1ZZ38"/>
<dbReference type="EMBL" id="MT144402">
    <property type="protein sequence ID" value="QJA53196.1"/>
    <property type="molecule type" value="Genomic_DNA"/>
</dbReference>